<dbReference type="EMBL" id="WJXZ01000010">
    <property type="protein sequence ID" value="MRS63111.1"/>
    <property type="molecule type" value="Genomic_DNA"/>
</dbReference>
<comment type="caution">
    <text evidence="4">The sequence shown here is derived from an EMBL/GenBank/DDBJ whole genome shotgun (WGS) entry which is preliminary data.</text>
</comment>
<protein>
    <recommendedName>
        <fullName evidence="3">MobA/MobL protein domain-containing protein</fullName>
    </recommendedName>
</protein>
<evidence type="ECO:0000256" key="1">
    <source>
        <dbReference type="ARBA" id="ARBA00010873"/>
    </source>
</evidence>
<dbReference type="NCBIfam" id="NF041496">
    <property type="entry name" value="MobQ"/>
    <property type="match status" value="1"/>
</dbReference>
<keyword evidence="2" id="KW-0184">Conjugation</keyword>
<dbReference type="Pfam" id="PF03389">
    <property type="entry name" value="MobA_MobL"/>
    <property type="match status" value="1"/>
</dbReference>
<dbReference type="Proteomes" id="UP000441754">
    <property type="component" value="Unassembled WGS sequence"/>
</dbReference>
<evidence type="ECO:0000259" key="3">
    <source>
        <dbReference type="Pfam" id="PF03389"/>
    </source>
</evidence>
<dbReference type="OrthoDB" id="1826980at2"/>
<evidence type="ECO:0000313" key="4">
    <source>
        <dbReference type="EMBL" id="MRS63111.1"/>
    </source>
</evidence>
<reference evidence="4 5" key="1">
    <citation type="journal article" date="2018" name="Antonie Van Leeuwenhoek">
        <title>Larkinella terrae sp. nov., isolated from soil on Jeju Island, South Korea.</title>
        <authorList>
            <person name="Ten L.N."/>
            <person name="Jeon J."/>
            <person name="Park S.J."/>
            <person name="Park S."/>
            <person name="Lee S.Y."/>
            <person name="Kim M.K."/>
            <person name="Jung H.Y."/>
        </authorList>
    </citation>
    <scope>NUCLEOTIDE SEQUENCE [LARGE SCALE GENOMIC DNA]</scope>
    <source>
        <strain evidence="4 5">KCTC 52001</strain>
    </source>
</reference>
<dbReference type="AlphaFoldDB" id="A0A7K0ENI8"/>
<accession>A0A7K0ENI8</accession>
<keyword evidence="5" id="KW-1185">Reference proteome</keyword>
<dbReference type="InterPro" id="IPR005053">
    <property type="entry name" value="MobA_MobL"/>
</dbReference>
<proteinExistence type="inferred from homology"/>
<gene>
    <name evidence="4" type="ORF">GJJ30_17560</name>
</gene>
<comment type="similarity">
    <text evidence="1">Belongs to the MobA/MobL family.</text>
</comment>
<dbReference type="Gene3D" id="3.30.930.30">
    <property type="match status" value="1"/>
</dbReference>
<evidence type="ECO:0000313" key="5">
    <source>
        <dbReference type="Proteomes" id="UP000441754"/>
    </source>
</evidence>
<sequence length="306" mass="35041">MHANLHISTISRSQSRSAVGAAAYRSAVACAAYRASEKLTDQRYEKTHDFTRKENVLHSEIITPDGAPEWMKDRQSLWNGVEAGEKRKDAQLAKEIILTLPRNLDLEQHKEVVRDFIKENLTSKGLVADFAIHSPEASDGDRNPHAHIMYTLRPVEDGKFGKKLSGYEGGLLDSKRCLQEMRQSYERILNDASEKAESDIHFDLRSLKEKGIERQPQPKIGPKVTYLEKRGYETEWGKEVRQVAHQNNAQVAYAGHRLTHQITYHTTRALDAVRDDVAYKYYEAAYGENNHKDFYGNDERDRGIDR</sequence>
<feature type="domain" description="MobA/MobL protein" evidence="3">
    <location>
        <begin position="25"/>
        <end position="230"/>
    </location>
</feature>
<evidence type="ECO:0000256" key="2">
    <source>
        <dbReference type="ARBA" id="ARBA00022971"/>
    </source>
</evidence>
<dbReference type="RefSeq" id="WP_154176491.1">
    <property type="nucleotide sequence ID" value="NZ_WJXZ01000010.1"/>
</dbReference>
<name>A0A7K0ENI8_9BACT</name>
<organism evidence="4 5">
    <name type="scientific">Larkinella terrae</name>
    <dbReference type="NCBI Taxonomy" id="2025311"/>
    <lineage>
        <taxon>Bacteria</taxon>
        <taxon>Pseudomonadati</taxon>
        <taxon>Bacteroidota</taxon>
        <taxon>Cytophagia</taxon>
        <taxon>Cytophagales</taxon>
        <taxon>Spirosomataceae</taxon>
        <taxon>Larkinella</taxon>
    </lineage>
</organism>